<dbReference type="Pfam" id="PF04043">
    <property type="entry name" value="PMEI"/>
    <property type="match status" value="1"/>
</dbReference>
<evidence type="ECO:0000256" key="1">
    <source>
        <dbReference type="ARBA" id="ARBA00022729"/>
    </source>
</evidence>
<dbReference type="NCBIfam" id="TIGR01614">
    <property type="entry name" value="PME_inhib"/>
    <property type="match status" value="1"/>
</dbReference>
<dbReference type="InterPro" id="IPR035513">
    <property type="entry name" value="Invertase/methylesterase_inhib"/>
</dbReference>
<dbReference type="PANTHER" id="PTHR36710:SF4">
    <property type="entry name" value="PLANT INVERTASE_PECTIN METHYLESTERASE INHIBITOR SUPERFAMILY PROTEIN"/>
    <property type="match status" value="1"/>
</dbReference>
<feature type="domain" description="Pectinesterase inhibitor" evidence="5">
    <location>
        <begin position="40"/>
        <end position="124"/>
    </location>
</feature>
<evidence type="ECO:0000256" key="2">
    <source>
        <dbReference type="ARBA" id="ARBA00023157"/>
    </source>
</evidence>
<organism evidence="6 7">
    <name type="scientific">Dipteronia dyeriana</name>
    <dbReference type="NCBI Taxonomy" id="168575"/>
    <lineage>
        <taxon>Eukaryota</taxon>
        <taxon>Viridiplantae</taxon>
        <taxon>Streptophyta</taxon>
        <taxon>Embryophyta</taxon>
        <taxon>Tracheophyta</taxon>
        <taxon>Spermatophyta</taxon>
        <taxon>Magnoliopsida</taxon>
        <taxon>eudicotyledons</taxon>
        <taxon>Gunneridae</taxon>
        <taxon>Pentapetalae</taxon>
        <taxon>rosids</taxon>
        <taxon>malvids</taxon>
        <taxon>Sapindales</taxon>
        <taxon>Sapindaceae</taxon>
        <taxon>Hippocastanoideae</taxon>
        <taxon>Acereae</taxon>
        <taxon>Dipteronia</taxon>
    </lineage>
</organism>
<proteinExistence type="inferred from homology"/>
<gene>
    <name evidence="6" type="ORF">Ddye_031210</name>
</gene>
<dbReference type="AlphaFoldDB" id="A0AAD9TIF2"/>
<feature type="signal peptide" evidence="4">
    <location>
        <begin position="1"/>
        <end position="30"/>
    </location>
</feature>
<accession>A0AAD9TIF2</accession>
<dbReference type="Gene3D" id="1.20.140.40">
    <property type="entry name" value="Invertase/pectin methylesterase inhibitor family protein"/>
    <property type="match status" value="1"/>
</dbReference>
<keyword evidence="7" id="KW-1185">Reference proteome</keyword>
<dbReference type="GO" id="GO:0004857">
    <property type="term" value="F:enzyme inhibitor activity"/>
    <property type="evidence" value="ECO:0007669"/>
    <property type="project" value="InterPro"/>
</dbReference>
<dbReference type="InterPro" id="IPR052421">
    <property type="entry name" value="PCW_Enzyme_Inhibitor"/>
</dbReference>
<dbReference type="SUPFAM" id="SSF101148">
    <property type="entry name" value="Plant invertase/pectin methylesterase inhibitor"/>
    <property type="match status" value="1"/>
</dbReference>
<evidence type="ECO:0000313" key="6">
    <source>
        <dbReference type="EMBL" id="KAK2636418.1"/>
    </source>
</evidence>
<reference evidence="6" key="1">
    <citation type="journal article" date="2023" name="Plant J.">
        <title>Genome sequences and population genomics provide insights into the demographic history, inbreeding, and mutation load of two 'living fossil' tree species of Dipteronia.</title>
        <authorList>
            <person name="Feng Y."/>
            <person name="Comes H.P."/>
            <person name="Chen J."/>
            <person name="Zhu S."/>
            <person name="Lu R."/>
            <person name="Zhang X."/>
            <person name="Li P."/>
            <person name="Qiu J."/>
            <person name="Olsen K.M."/>
            <person name="Qiu Y."/>
        </authorList>
    </citation>
    <scope>NUCLEOTIDE SEQUENCE</scope>
    <source>
        <strain evidence="6">KIB01</strain>
    </source>
</reference>
<evidence type="ECO:0000259" key="5">
    <source>
        <dbReference type="Pfam" id="PF04043"/>
    </source>
</evidence>
<comment type="similarity">
    <text evidence="3">Belongs to the PMEI family.</text>
</comment>
<sequence length="183" mass="20403">MNIDGSHLPLFIFSIVIFLVLIVDPDSASAIDYTNEVTGLITKSCSGTDVPNICVSILKADSRSKAATDLKSLSRVAIDILREKINETISLFAKAEKNVTDIILKRNIESCIKVLYEGYYAIEDGVIPNFESGDYKHAEQDFYWCASSADSCQDLGTQLFSKEVETLYNFSVDMMYFMDMLSS</sequence>
<protein>
    <recommendedName>
        <fullName evidence="5">Pectinesterase inhibitor domain-containing protein</fullName>
    </recommendedName>
</protein>
<comment type="caution">
    <text evidence="6">The sequence shown here is derived from an EMBL/GenBank/DDBJ whole genome shotgun (WGS) entry which is preliminary data.</text>
</comment>
<keyword evidence="2" id="KW-1015">Disulfide bond</keyword>
<dbReference type="EMBL" id="JANJYI010000009">
    <property type="protein sequence ID" value="KAK2636418.1"/>
    <property type="molecule type" value="Genomic_DNA"/>
</dbReference>
<dbReference type="Proteomes" id="UP001280121">
    <property type="component" value="Unassembled WGS sequence"/>
</dbReference>
<dbReference type="InterPro" id="IPR006501">
    <property type="entry name" value="Pectinesterase_inhib_dom"/>
</dbReference>
<name>A0AAD9TIF2_9ROSI</name>
<keyword evidence="1 4" id="KW-0732">Signal</keyword>
<evidence type="ECO:0000256" key="4">
    <source>
        <dbReference type="SAM" id="SignalP"/>
    </source>
</evidence>
<evidence type="ECO:0000256" key="3">
    <source>
        <dbReference type="ARBA" id="ARBA00038471"/>
    </source>
</evidence>
<feature type="chain" id="PRO_5042151139" description="Pectinesterase inhibitor domain-containing protein" evidence="4">
    <location>
        <begin position="31"/>
        <end position="183"/>
    </location>
</feature>
<dbReference type="PANTHER" id="PTHR36710">
    <property type="entry name" value="PECTINESTERASE INHIBITOR-LIKE"/>
    <property type="match status" value="1"/>
</dbReference>
<evidence type="ECO:0000313" key="7">
    <source>
        <dbReference type="Proteomes" id="UP001280121"/>
    </source>
</evidence>